<keyword evidence="1" id="KW-0175">Coiled coil</keyword>
<dbReference type="PATRIC" id="fig|301375.6.peg.2527"/>
<dbReference type="AlphaFoldDB" id="A0A101IJL3"/>
<protein>
    <recommendedName>
        <fullName evidence="6">DUF5320 domain-containing protein</fullName>
    </recommendedName>
</protein>
<reference evidence="4 5" key="2">
    <citation type="journal article" date="2015" name="MBio">
        <title>Genome-Resolved Metagenomic Analysis Reveals Roles for Candidate Phyla and Other Microbial Community Members in Biogeochemical Transformations in Oil Reservoirs.</title>
        <authorList>
            <person name="Hu P."/>
            <person name="Tom L."/>
            <person name="Singh A."/>
            <person name="Thomas B.C."/>
            <person name="Baker B.J."/>
            <person name="Piceno Y.M."/>
            <person name="Andersen G.L."/>
            <person name="Banfield J.F."/>
        </authorList>
    </citation>
    <scope>NUCLEOTIDE SEQUENCE [LARGE SCALE GENOMIC DNA]</scope>
    <source>
        <strain evidence="2">57_489</strain>
    </source>
</reference>
<dbReference type="EMBL" id="LGFT01000038">
    <property type="protein sequence ID" value="KUK43998.1"/>
    <property type="molecule type" value="Genomic_DNA"/>
</dbReference>
<gene>
    <name evidence="2" type="ORF">XD72_1637</name>
    <name evidence="3" type="ORF">XE07_1114</name>
</gene>
<evidence type="ECO:0008006" key="6">
    <source>
        <dbReference type="Google" id="ProtNLM"/>
    </source>
</evidence>
<sequence>MPGGDGTGPAGYGPRTGRGMGYCSGFDAPGYVRFGYGRPFGAGRGGGRGRGFRLWSRQPGFWAASPGAGVWPYAPAAPSPEVEMADLEEMAESLEAQLKSIKARIDELKSEK</sequence>
<evidence type="ECO:0000256" key="1">
    <source>
        <dbReference type="SAM" id="Coils"/>
    </source>
</evidence>
<dbReference type="Proteomes" id="UP000053961">
    <property type="component" value="Unassembled WGS sequence"/>
</dbReference>
<evidence type="ECO:0000313" key="3">
    <source>
        <dbReference type="EMBL" id="KUK96443.1"/>
    </source>
</evidence>
<dbReference type="InterPro" id="IPR035205">
    <property type="entry name" value="DUF5320"/>
</dbReference>
<evidence type="ECO:0000313" key="4">
    <source>
        <dbReference type="Proteomes" id="UP000053961"/>
    </source>
</evidence>
<evidence type="ECO:0000313" key="5">
    <source>
        <dbReference type="Proteomes" id="UP000057043"/>
    </source>
</evidence>
<dbReference type="EMBL" id="LGHB01000013">
    <property type="protein sequence ID" value="KUK96443.1"/>
    <property type="molecule type" value="Genomic_DNA"/>
</dbReference>
<name>A0A101IJL3_9EURY</name>
<dbReference type="Proteomes" id="UP000057043">
    <property type="component" value="Unassembled WGS sequence"/>
</dbReference>
<proteinExistence type="predicted"/>
<reference evidence="3" key="1">
    <citation type="journal article" date="2015" name="MBio">
        <title>Genome-resolved metagenomic analysis reveals roles for candidate phyla and other microbial community members in biogeochemical transformations in oil reservoirs.</title>
        <authorList>
            <person name="Hu P."/>
            <person name="Tom L."/>
            <person name="Singh A."/>
            <person name="Thomas B.C."/>
            <person name="Baker B.J."/>
            <person name="Piceno Y.M."/>
            <person name="Andersen G.L."/>
            <person name="Banfield J.F."/>
        </authorList>
    </citation>
    <scope>NUCLEOTIDE SEQUENCE [LARGE SCALE GENOMIC DNA]</scope>
    <source>
        <strain evidence="3">56_747</strain>
    </source>
</reference>
<dbReference type="Pfam" id="PF17253">
    <property type="entry name" value="DUF5320"/>
    <property type="match status" value="1"/>
</dbReference>
<organism evidence="3 4">
    <name type="scientific">Methanothrix harundinacea</name>
    <dbReference type="NCBI Taxonomy" id="301375"/>
    <lineage>
        <taxon>Archaea</taxon>
        <taxon>Methanobacteriati</taxon>
        <taxon>Methanobacteriota</taxon>
        <taxon>Stenosarchaea group</taxon>
        <taxon>Methanomicrobia</taxon>
        <taxon>Methanotrichales</taxon>
        <taxon>Methanotrichaceae</taxon>
        <taxon>Methanothrix</taxon>
    </lineage>
</organism>
<comment type="caution">
    <text evidence="3">The sequence shown here is derived from an EMBL/GenBank/DDBJ whole genome shotgun (WGS) entry which is preliminary data.</text>
</comment>
<evidence type="ECO:0000313" key="2">
    <source>
        <dbReference type="EMBL" id="KUK43998.1"/>
    </source>
</evidence>
<accession>A0A101IJL3</accession>
<feature type="coiled-coil region" evidence="1">
    <location>
        <begin position="84"/>
        <end position="111"/>
    </location>
</feature>